<keyword evidence="4" id="KW-1185">Reference proteome</keyword>
<dbReference type="InterPro" id="IPR008862">
    <property type="entry name" value="Tcp11"/>
</dbReference>
<protein>
    <recommendedName>
        <fullName evidence="5">Tcp11-domain-containing protein</fullName>
    </recommendedName>
</protein>
<gene>
    <name evidence="3" type="ORF">H4R20_006142</name>
</gene>
<evidence type="ECO:0000313" key="3">
    <source>
        <dbReference type="EMBL" id="KAJ2794677.1"/>
    </source>
</evidence>
<dbReference type="PANTHER" id="PTHR12832:SF11">
    <property type="entry name" value="LD23868P"/>
    <property type="match status" value="1"/>
</dbReference>
<feature type="non-terminal residue" evidence="3">
    <location>
        <position position="1"/>
    </location>
</feature>
<comment type="similarity">
    <text evidence="1">Belongs to the TCP11 family.</text>
</comment>
<organism evidence="3 4">
    <name type="scientific">Coemansia guatemalensis</name>
    <dbReference type="NCBI Taxonomy" id="2761395"/>
    <lineage>
        <taxon>Eukaryota</taxon>
        <taxon>Fungi</taxon>
        <taxon>Fungi incertae sedis</taxon>
        <taxon>Zoopagomycota</taxon>
        <taxon>Kickxellomycotina</taxon>
        <taxon>Kickxellomycetes</taxon>
        <taxon>Kickxellales</taxon>
        <taxon>Kickxellaceae</taxon>
        <taxon>Coemansia</taxon>
    </lineage>
</organism>
<comment type="caution">
    <text evidence="3">The sequence shown here is derived from an EMBL/GenBank/DDBJ whole genome shotgun (WGS) entry which is preliminary data.</text>
</comment>
<dbReference type="AlphaFoldDB" id="A0A9W8HRE1"/>
<evidence type="ECO:0000256" key="2">
    <source>
        <dbReference type="SAM" id="MobiDB-lite"/>
    </source>
</evidence>
<feature type="region of interest" description="Disordered" evidence="2">
    <location>
        <begin position="88"/>
        <end position="122"/>
    </location>
</feature>
<feature type="compositionally biased region" description="Basic and acidic residues" evidence="2">
    <location>
        <begin position="138"/>
        <end position="152"/>
    </location>
</feature>
<dbReference type="OrthoDB" id="276323at2759"/>
<feature type="compositionally biased region" description="Polar residues" evidence="2">
    <location>
        <begin position="90"/>
        <end position="110"/>
    </location>
</feature>
<dbReference type="EMBL" id="JANBUO010002452">
    <property type="protein sequence ID" value="KAJ2794677.1"/>
    <property type="molecule type" value="Genomic_DNA"/>
</dbReference>
<dbReference type="PANTHER" id="PTHR12832">
    <property type="entry name" value="TESTIS-SPECIFIC PROTEIN PBS13 T-COMPLEX 11"/>
    <property type="match status" value="1"/>
</dbReference>
<proteinExistence type="inferred from homology"/>
<reference evidence="3" key="1">
    <citation type="submission" date="2022-07" db="EMBL/GenBank/DDBJ databases">
        <title>Phylogenomic reconstructions and comparative analyses of Kickxellomycotina fungi.</title>
        <authorList>
            <person name="Reynolds N.K."/>
            <person name="Stajich J.E."/>
            <person name="Barry K."/>
            <person name="Grigoriev I.V."/>
            <person name="Crous P."/>
            <person name="Smith M.E."/>
        </authorList>
    </citation>
    <scope>NUCLEOTIDE SEQUENCE</scope>
    <source>
        <strain evidence="3">NRRL 1565</strain>
    </source>
</reference>
<evidence type="ECO:0008006" key="5">
    <source>
        <dbReference type="Google" id="ProtNLM"/>
    </source>
</evidence>
<evidence type="ECO:0000256" key="1">
    <source>
        <dbReference type="ARBA" id="ARBA00010954"/>
    </source>
</evidence>
<dbReference type="GO" id="GO:0010737">
    <property type="term" value="P:protein kinase A signaling"/>
    <property type="evidence" value="ECO:0007669"/>
    <property type="project" value="TreeGrafter"/>
</dbReference>
<accession>A0A9W8HRE1</accession>
<name>A0A9W8HRE1_9FUNG</name>
<dbReference type="Proteomes" id="UP001140094">
    <property type="component" value="Unassembled WGS sequence"/>
</dbReference>
<sequence>TFVISFKAFDAAFDSWKRSDSQRLLATMERHYLELDRLWQTVQRRTRGEGDEEWRIGIQAQRNDLIKKIRMLGGEDAVDAVLQKQHELRSTYQDPQPSQTPSLASSSATMEQDESAEEEDSNMLAINGVRGLRVDSAQTEKADAPKEAEGALDKGSNPDIPTTLLTKATLDPTSQDVDQVLGSYNLTATAALENARIAHELILDPEIQLQADQASEQLGAEKERLVESYLADAKRETKSGSQSRLLHVLEQLRVELCTVIPPGGTGRESLDRELDAGWMQTQLENGALDIPGKLLMIMQLLGSSCASIRDETVNELRAKACAFRDGSVDISSNEGINDFVDLVRGVFSLIHNMRIDVLNYQLDTVVRPWLRIHAVEYERSKLTQLLEAKCNSSDQMLEQTTQWMHGAAARMHHEQQHSETGANSDRGNLAKRIFREALLDICFAAKALSSKDMPITLALDQRRIWKIQNEVQVISCTGALCTLIQGALSRSGTRISDTEKQSMAQALALCLRAEDVTIEKIMSTVRNTASNSGSMPQDTLERLVRKTLDKSDPIYKATEQGLRNFIASELSKNETADALAQRLRDSQQQIKAELARISLNAIDRDVRKLVERIGRLCEFNWKVHSPWYTKISYIQQT</sequence>
<feature type="compositionally biased region" description="Acidic residues" evidence="2">
    <location>
        <begin position="111"/>
        <end position="121"/>
    </location>
</feature>
<dbReference type="Pfam" id="PF05794">
    <property type="entry name" value="Tcp11"/>
    <property type="match status" value="1"/>
</dbReference>
<evidence type="ECO:0000313" key="4">
    <source>
        <dbReference type="Proteomes" id="UP001140094"/>
    </source>
</evidence>
<feature type="region of interest" description="Disordered" evidence="2">
    <location>
        <begin position="136"/>
        <end position="160"/>
    </location>
</feature>